<feature type="non-terminal residue" evidence="2">
    <location>
        <position position="1"/>
    </location>
</feature>
<evidence type="ECO:0000256" key="1">
    <source>
        <dbReference type="SAM" id="MobiDB-lite"/>
    </source>
</evidence>
<feature type="compositionally biased region" description="Basic residues" evidence="1">
    <location>
        <begin position="68"/>
        <end position="78"/>
    </location>
</feature>
<name>A0A6J4RK53_9ACTN</name>
<feature type="non-terminal residue" evidence="2">
    <location>
        <position position="140"/>
    </location>
</feature>
<gene>
    <name evidence="2" type="ORF">AVDCRST_MAG02-4104</name>
</gene>
<dbReference type="AlphaFoldDB" id="A0A6J4RK53"/>
<evidence type="ECO:0000313" key="2">
    <source>
        <dbReference type="EMBL" id="CAA9475828.1"/>
    </source>
</evidence>
<protein>
    <submittedName>
        <fullName evidence="2">Oxidoreductase</fullName>
    </submittedName>
</protein>
<reference evidence="2" key="1">
    <citation type="submission" date="2020-02" db="EMBL/GenBank/DDBJ databases">
        <authorList>
            <person name="Meier V. D."/>
        </authorList>
    </citation>
    <scope>NUCLEOTIDE SEQUENCE</scope>
    <source>
        <strain evidence="2">AVDCRST_MAG02</strain>
    </source>
</reference>
<feature type="region of interest" description="Disordered" evidence="1">
    <location>
        <begin position="1"/>
        <end position="140"/>
    </location>
</feature>
<accession>A0A6J4RK53</accession>
<organism evidence="2">
    <name type="scientific">uncultured Rubrobacteraceae bacterium</name>
    <dbReference type="NCBI Taxonomy" id="349277"/>
    <lineage>
        <taxon>Bacteria</taxon>
        <taxon>Bacillati</taxon>
        <taxon>Actinomycetota</taxon>
        <taxon>Rubrobacteria</taxon>
        <taxon>Rubrobacterales</taxon>
        <taxon>Rubrobacteraceae</taxon>
        <taxon>environmental samples</taxon>
    </lineage>
</organism>
<proteinExistence type="predicted"/>
<sequence length="140" mass="14943">VRGQELETAHGIAPEPAGVAAPTEHLLRGHHHARRLAPANPDLGGHRRRARPHQQRPGLPEGQERGARPARGRGRLGPRRPPPLLPGARAGGVGHRGGRGRSHRGALREVLGGALPLVRGARAGAGDHRHRAREDQRHGL</sequence>
<dbReference type="EMBL" id="CADCVH010000115">
    <property type="protein sequence ID" value="CAA9475828.1"/>
    <property type="molecule type" value="Genomic_DNA"/>
</dbReference>
<feature type="compositionally biased region" description="Basic residues" evidence="1">
    <location>
        <begin position="96"/>
        <end position="105"/>
    </location>
</feature>